<keyword evidence="4" id="KW-1185">Reference proteome</keyword>
<dbReference type="InterPro" id="IPR009875">
    <property type="entry name" value="PilZ_domain"/>
</dbReference>
<dbReference type="SUPFAM" id="SSF141371">
    <property type="entry name" value="PilZ domain-like"/>
    <property type="match status" value="1"/>
</dbReference>
<comment type="caution">
    <text evidence="3">The sequence shown here is derived from an EMBL/GenBank/DDBJ whole genome shotgun (WGS) entry which is preliminary data.</text>
</comment>
<evidence type="ECO:0000313" key="3">
    <source>
        <dbReference type="EMBL" id="RJY09390.1"/>
    </source>
</evidence>
<reference evidence="3 4" key="1">
    <citation type="journal article" date="2017" name="Int. J. Syst. Evol. Microbiol.">
        <title>Erythrobacter aquimixticola sp. nov., isolated from the junction between the ocean and a freshwater spring.</title>
        <authorList>
            <person name="Park S."/>
            <person name="Jung Y.T."/>
            <person name="Choi S.J."/>
            <person name="Yoon J.H."/>
        </authorList>
    </citation>
    <scope>NUCLEOTIDE SEQUENCE [LARGE SCALE GENOMIC DNA]</scope>
    <source>
        <strain evidence="3 4">JSSK-14</strain>
    </source>
</reference>
<dbReference type="RefSeq" id="WP_120048399.1">
    <property type="nucleotide sequence ID" value="NZ_RAHX01000001.1"/>
</dbReference>
<dbReference type="EMBL" id="RAHX01000001">
    <property type="protein sequence ID" value="RJY09390.1"/>
    <property type="molecule type" value="Genomic_DNA"/>
</dbReference>
<dbReference type="Pfam" id="PF07238">
    <property type="entry name" value="PilZ"/>
    <property type="match status" value="1"/>
</dbReference>
<protein>
    <submittedName>
        <fullName evidence="3">PilZ domain-containing protein</fullName>
    </submittedName>
</protein>
<dbReference type="AlphaFoldDB" id="A0A419RUE0"/>
<dbReference type="OrthoDB" id="9795572at2"/>
<accession>A0A419RUE0</accession>
<organism evidence="3 4">
    <name type="scientific">Aurantiacibacter aquimixticola</name>
    <dbReference type="NCBI Taxonomy" id="1958945"/>
    <lineage>
        <taxon>Bacteria</taxon>
        <taxon>Pseudomonadati</taxon>
        <taxon>Pseudomonadota</taxon>
        <taxon>Alphaproteobacteria</taxon>
        <taxon>Sphingomonadales</taxon>
        <taxon>Erythrobacteraceae</taxon>
        <taxon>Aurantiacibacter</taxon>
    </lineage>
</organism>
<proteinExistence type="predicted"/>
<dbReference type="Proteomes" id="UP000285232">
    <property type="component" value="Unassembled WGS sequence"/>
</dbReference>
<dbReference type="GO" id="GO:0035438">
    <property type="term" value="F:cyclic-di-GMP binding"/>
    <property type="evidence" value="ECO:0007669"/>
    <property type="project" value="InterPro"/>
</dbReference>
<evidence type="ECO:0000256" key="1">
    <source>
        <dbReference type="SAM" id="MobiDB-lite"/>
    </source>
</evidence>
<feature type="region of interest" description="Disordered" evidence="1">
    <location>
        <begin position="1"/>
        <end position="20"/>
    </location>
</feature>
<gene>
    <name evidence="3" type="ORF">D6201_08510</name>
</gene>
<name>A0A419RUE0_9SPHN</name>
<evidence type="ECO:0000313" key="4">
    <source>
        <dbReference type="Proteomes" id="UP000285232"/>
    </source>
</evidence>
<feature type="domain" description="PilZ" evidence="2">
    <location>
        <begin position="21"/>
        <end position="97"/>
    </location>
</feature>
<evidence type="ECO:0000259" key="2">
    <source>
        <dbReference type="Pfam" id="PF07238"/>
    </source>
</evidence>
<sequence length="109" mass="11864">MMMDNGARPVSGTQPEKRAVSTRANVDIDCDIRIAGRAWRKARIADLTPQGFQVTVLDMPARGTPVQMRFAGLQMLQAEVAWAKSDVAGCRFAVPLGDYVFDHIVGSAD</sequence>